<protein>
    <recommendedName>
        <fullName evidence="8">Zn(2)-C6 fungal-type domain-containing protein</fullName>
    </recommendedName>
</protein>
<dbReference type="EMBL" id="CAJVPG010000033">
    <property type="protein sequence ID" value="CAG8263869.1"/>
    <property type="molecule type" value="Genomic_DNA"/>
</dbReference>
<keyword evidence="6" id="KW-0539">Nucleus</keyword>
<dbReference type="CDD" id="cd12148">
    <property type="entry name" value="fungal_TF_MHR"/>
    <property type="match status" value="1"/>
</dbReference>
<evidence type="ECO:0000313" key="9">
    <source>
        <dbReference type="EMBL" id="CAG8263869.1"/>
    </source>
</evidence>
<dbReference type="SUPFAM" id="SSF57701">
    <property type="entry name" value="Zn2/Cys6 DNA-binding domain"/>
    <property type="match status" value="1"/>
</dbReference>
<name>A0A9W4N2F7_9EURO</name>
<evidence type="ECO:0000256" key="4">
    <source>
        <dbReference type="ARBA" id="ARBA00023125"/>
    </source>
</evidence>
<dbReference type="GO" id="GO:0043565">
    <property type="term" value="F:sequence-specific DNA binding"/>
    <property type="evidence" value="ECO:0007669"/>
    <property type="project" value="TreeGrafter"/>
</dbReference>
<keyword evidence="3" id="KW-0805">Transcription regulation</keyword>
<gene>
    <name evidence="9" type="ORF">PSALAMII_LOCUS1003</name>
</gene>
<dbReference type="Pfam" id="PF00172">
    <property type="entry name" value="Zn_clus"/>
    <property type="match status" value="1"/>
</dbReference>
<dbReference type="OrthoDB" id="2579025at2759"/>
<dbReference type="GO" id="GO:0000981">
    <property type="term" value="F:DNA-binding transcription factor activity, RNA polymerase II-specific"/>
    <property type="evidence" value="ECO:0007669"/>
    <property type="project" value="InterPro"/>
</dbReference>
<evidence type="ECO:0000256" key="6">
    <source>
        <dbReference type="ARBA" id="ARBA00023242"/>
    </source>
</evidence>
<comment type="caution">
    <text evidence="9">The sequence shown here is derived from an EMBL/GenBank/DDBJ whole genome shotgun (WGS) entry which is preliminary data.</text>
</comment>
<accession>A0A9W4N2F7</accession>
<sequence>MAQDARKVRKVTRACDACKSKKKACTGTLPCGPCARRRLSCTYDAAYNRGVAASPLFSGHQRETPSPSSPSTVSQSRTAHTAHSQRIGSTESPRGAWNHQPSSYRSPGVSEEATPVIPSDPPEQIAPAHIDPQYWGPTSAHSFLGRVVQDLPTAPSKALALQPSQNAPSTVPIFSFGDRLNPHVRLADFQWPARSVADKLVRRYFEFAAPTYRILHQPTIERLMEDLYQNDKVSVDPVQDRASQAIVLLIFGTAAMYQPDAEGHLGAADENGWVNSELYYAQADSLLSNETGPPTLASVQARFLMVLYLLSSSRAHKAWFTFGTTVQLMMALGLHSKRSRTVSGEEDLIRKECQRRVLWCSYTLDKYLSIILGRPRLWQDEDIDEELPTRINDQDLTSHEISPSKCDCLMDAPVFHAVLARILTQAAREPYVATGISNKDQIDTIRVFCGRVAEWQAELPPFLSGIIQPGSLIPGLRRQLTVLQLARYHALIFITRPLLLRNYSQVWPECEASYQYYLSTCLTAARDAIELILAFVQEKQLFPSFWYSQYIAFNALSIIYLYLIQVQRGRISPANLRFVHNQDGPFDLQLDKSTLYKLCETAQAHLADATVRNAPAWKYSAILQGLRRELSRSNPSLSGSDHSESRSNYQLSTSNSHTFSANAQNAFDYTQDQTHSMILPNNLSGPDAQPGDSFSQHGAFVENIFLDPHTEILFDNLGTDAELVPDFWSQFDSLPVAYH</sequence>
<dbReference type="InterPro" id="IPR007219">
    <property type="entry name" value="XnlR_reg_dom"/>
</dbReference>
<feature type="compositionally biased region" description="Polar residues" evidence="7">
    <location>
        <begin position="79"/>
        <end position="92"/>
    </location>
</feature>
<dbReference type="GO" id="GO:0008270">
    <property type="term" value="F:zinc ion binding"/>
    <property type="evidence" value="ECO:0007669"/>
    <property type="project" value="InterPro"/>
</dbReference>
<dbReference type="Gene3D" id="4.10.240.10">
    <property type="entry name" value="Zn(2)-C6 fungal-type DNA-binding domain"/>
    <property type="match status" value="1"/>
</dbReference>
<dbReference type="InterPro" id="IPR036864">
    <property type="entry name" value="Zn2-C6_fun-type_DNA-bd_sf"/>
</dbReference>
<evidence type="ECO:0000256" key="1">
    <source>
        <dbReference type="ARBA" id="ARBA00004123"/>
    </source>
</evidence>
<dbReference type="AlphaFoldDB" id="A0A9W4N2F7"/>
<dbReference type="CDD" id="cd00067">
    <property type="entry name" value="GAL4"/>
    <property type="match status" value="1"/>
</dbReference>
<dbReference type="GO" id="GO:0005634">
    <property type="term" value="C:nucleus"/>
    <property type="evidence" value="ECO:0007669"/>
    <property type="project" value="UniProtKB-SubCell"/>
</dbReference>
<dbReference type="SMART" id="SM00066">
    <property type="entry name" value="GAL4"/>
    <property type="match status" value="1"/>
</dbReference>
<keyword evidence="4" id="KW-0238">DNA-binding</keyword>
<dbReference type="PROSITE" id="PS50048">
    <property type="entry name" value="ZN2_CY6_FUNGAL_2"/>
    <property type="match status" value="1"/>
</dbReference>
<proteinExistence type="predicted"/>
<dbReference type="Proteomes" id="UP001152649">
    <property type="component" value="Unassembled WGS sequence"/>
</dbReference>
<dbReference type="SMART" id="SM00906">
    <property type="entry name" value="Fungal_trans"/>
    <property type="match status" value="1"/>
</dbReference>
<comment type="subcellular location">
    <subcellularLocation>
        <location evidence="1">Nucleus</location>
    </subcellularLocation>
</comment>
<keyword evidence="5" id="KW-0804">Transcription</keyword>
<evidence type="ECO:0000256" key="3">
    <source>
        <dbReference type="ARBA" id="ARBA00023015"/>
    </source>
</evidence>
<dbReference type="InterPro" id="IPR001138">
    <property type="entry name" value="Zn2Cys6_DnaBD"/>
</dbReference>
<evidence type="ECO:0000256" key="5">
    <source>
        <dbReference type="ARBA" id="ARBA00023163"/>
    </source>
</evidence>
<dbReference type="GO" id="GO:0006351">
    <property type="term" value="P:DNA-templated transcription"/>
    <property type="evidence" value="ECO:0007669"/>
    <property type="project" value="InterPro"/>
</dbReference>
<dbReference type="GO" id="GO:0045944">
    <property type="term" value="P:positive regulation of transcription by RNA polymerase II"/>
    <property type="evidence" value="ECO:0007669"/>
    <property type="project" value="TreeGrafter"/>
</dbReference>
<keyword evidence="10" id="KW-1185">Reference proteome</keyword>
<dbReference type="PANTHER" id="PTHR47540:SF3">
    <property type="entry name" value="ZN(II)2CYS6 TRANSCRIPTION FACTOR (EUROFUNG)"/>
    <property type="match status" value="1"/>
</dbReference>
<feature type="region of interest" description="Disordered" evidence="7">
    <location>
        <begin position="633"/>
        <end position="654"/>
    </location>
</feature>
<feature type="region of interest" description="Disordered" evidence="7">
    <location>
        <begin position="57"/>
        <end position="116"/>
    </location>
</feature>
<evidence type="ECO:0000256" key="2">
    <source>
        <dbReference type="ARBA" id="ARBA00022723"/>
    </source>
</evidence>
<feature type="compositionally biased region" description="Low complexity" evidence="7">
    <location>
        <begin position="64"/>
        <end position="78"/>
    </location>
</feature>
<dbReference type="PANTHER" id="PTHR47540">
    <property type="entry name" value="THIAMINE REPRESSIBLE GENES REGULATORY PROTEIN THI5"/>
    <property type="match status" value="1"/>
</dbReference>
<feature type="domain" description="Zn(2)-C6 fungal-type" evidence="8">
    <location>
        <begin position="14"/>
        <end position="43"/>
    </location>
</feature>
<evidence type="ECO:0000259" key="8">
    <source>
        <dbReference type="PROSITE" id="PS50048"/>
    </source>
</evidence>
<dbReference type="PROSITE" id="PS00463">
    <property type="entry name" value="ZN2_CY6_FUNGAL_1"/>
    <property type="match status" value="1"/>
</dbReference>
<organism evidence="9 10">
    <name type="scientific">Penicillium salamii</name>
    <dbReference type="NCBI Taxonomy" id="1612424"/>
    <lineage>
        <taxon>Eukaryota</taxon>
        <taxon>Fungi</taxon>
        <taxon>Dikarya</taxon>
        <taxon>Ascomycota</taxon>
        <taxon>Pezizomycotina</taxon>
        <taxon>Eurotiomycetes</taxon>
        <taxon>Eurotiomycetidae</taxon>
        <taxon>Eurotiales</taxon>
        <taxon>Aspergillaceae</taxon>
        <taxon>Penicillium</taxon>
    </lineage>
</organism>
<dbReference type="InterPro" id="IPR051711">
    <property type="entry name" value="Stress_Response_Reg"/>
</dbReference>
<dbReference type="Pfam" id="PF04082">
    <property type="entry name" value="Fungal_trans"/>
    <property type="match status" value="1"/>
</dbReference>
<evidence type="ECO:0000313" key="10">
    <source>
        <dbReference type="Proteomes" id="UP001152649"/>
    </source>
</evidence>
<evidence type="ECO:0000256" key="7">
    <source>
        <dbReference type="SAM" id="MobiDB-lite"/>
    </source>
</evidence>
<keyword evidence="2" id="KW-0479">Metal-binding</keyword>
<reference evidence="9" key="1">
    <citation type="submission" date="2021-07" db="EMBL/GenBank/DDBJ databases">
        <authorList>
            <person name="Branca A.L. A."/>
        </authorList>
    </citation>
    <scope>NUCLEOTIDE SEQUENCE</scope>
</reference>